<accession>A0A9N9XTL1</accession>
<gene>
    <name evidence="6" type="ORF">CBYS24578_00011613</name>
</gene>
<dbReference type="Pfam" id="PF00106">
    <property type="entry name" value="adh_short"/>
    <property type="match status" value="1"/>
</dbReference>
<dbReference type="OrthoDB" id="7130006at2759"/>
<evidence type="ECO:0000256" key="4">
    <source>
        <dbReference type="SAM" id="Phobius"/>
    </source>
</evidence>
<reference evidence="6" key="1">
    <citation type="submission" date="2021-10" db="EMBL/GenBank/DDBJ databases">
        <authorList>
            <person name="Piombo E."/>
        </authorList>
    </citation>
    <scope>NUCLEOTIDE SEQUENCE</scope>
</reference>
<dbReference type="PANTHER" id="PTHR21661">
    <property type="entry name" value="EPOXIDE HYDROLASE 1-RELATED"/>
    <property type="match status" value="1"/>
</dbReference>
<feature type="transmembrane region" description="Helical" evidence="4">
    <location>
        <begin position="679"/>
        <end position="700"/>
    </location>
</feature>
<evidence type="ECO:0000256" key="3">
    <source>
        <dbReference type="ARBA" id="ARBA00022801"/>
    </source>
</evidence>
<keyword evidence="4" id="KW-0812">Transmembrane</keyword>
<keyword evidence="4" id="KW-1133">Transmembrane helix</keyword>
<dbReference type="GO" id="GO:0004301">
    <property type="term" value="F:epoxide hydrolase activity"/>
    <property type="evidence" value="ECO:0007669"/>
    <property type="project" value="TreeGrafter"/>
</dbReference>
<evidence type="ECO:0000259" key="5">
    <source>
        <dbReference type="Pfam" id="PF06441"/>
    </source>
</evidence>
<dbReference type="InterPro" id="IPR010497">
    <property type="entry name" value="Epoxide_hydro_N"/>
</dbReference>
<feature type="domain" description="Epoxide hydrolase N-terminal" evidence="5">
    <location>
        <begin position="4"/>
        <end position="114"/>
    </location>
</feature>
<organism evidence="6 7">
    <name type="scientific">Clonostachys byssicola</name>
    <dbReference type="NCBI Taxonomy" id="160290"/>
    <lineage>
        <taxon>Eukaryota</taxon>
        <taxon>Fungi</taxon>
        <taxon>Dikarya</taxon>
        <taxon>Ascomycota</taxon>
        <taxon>Pezizomycotina</taxon>
        <taxon>Sordariomycetes</taxon>
        <taxon>Hypocreomycetidae</taxon>
        <taxon>Hypocreales</taxon>
        <taxon>Bionectriaceae</taxon>
        <taxon>Clonostachys</taxon>
    </lineage>
</organism>
<dbReference type="EMBL" id="CABFNO020001247">
    <property type="protein sequence ID" value="CAG9973839.1"/>
    <property type="molecule type" value="Genomic_DNA"/>
</dbReference>
<dbReference type="InterPro" id="IPR036291">
    <property type="entry name" value="NAD(P)-bd_dom_sf"/>
</dbReference>
<dbReference type="AlphaFoldDB" id="A0A9N9XTL1"/>
<sequence>MSEIKPFTIAVPETAIRTLHAKLDLATFPEEASFLEDWGSGVPLGEIKRLARYWREGFSWREQEARLNELAHFTTDVSVEGFGDINVHFVHAKSTRPGSIPLLFCHGWPGCFLEAIKIIPLLTEPRDEKDPSFHVVVPSLPNFGFSQIVSKPGFSGPQYAETMHKIMLKLGYNQYVTQGGDWGFLITRLMAIQYPSHCLATHINTVMASRPSLKTPLQYLLHAILPYSKEEKAGLARTAQFQVTGTGYSTEQGTKPSTLGLSLADSPLGLLAWIYEKLHDWSDAYPWTDDEILTWISIYQFSRAGPAASVRIYLEARGLLKDGGDLRSKAAEYVPGVKLGLSYFPRELLVLPLRWGRTLGPVVYEARHEAGGHFAAYERPEELAGDVKRMFGREKGGAREVTRRFAVRTEARLASRCIAIASMTKSSGSILLTGASGTIGSAIVSRIASNPALSAEYHGLYTARKAETASELKSALYRSHSSSGSTSPHPHDILSLDLSNLSAVRDVAAKINARVASGDIPPLRALILNAGYLEFTEQRWTEDGFDMTFATNYLGHWLLAMLLLQSMDKESGRIVFVTSESYDPLNPKNAHAGFANKKWHQFITSGTFEPIARGTWSSSADDPSPEGGYRRYGASKFCQALTIGELQRRLDADPALANICVLGLDPGTVPTNITRRGPWLIRVFVPLFIISVVGPLMTWFNRNGALRTVALASEDLVDAALGTAAAAPFGGKPKGLFLYGSRVEEMTAEARDEEKRRLLWRETLGYTQLKKDETVLDFSG</sequence>
<evidence type="ECO:0000313" key="6">
    <source>
        <dbReference type="EMBL" id="CAG9973839.1"/>
    </source>
</evidence>
<dbReference type="InterPro" id="IPR000639">
    <property type="entry name" value="Epox_hydrolase-like"/>
</dbReference>
<dbReference type="InterPro" id="IPR002347">
    <property type="entry name" value="SDR_fam"/>
</dbReference>
<keyword evidence="4" id="KW-0472">Membrane</keyword>
<evidence type="ECO:0000256" key="1">
    <source>
        <dbReference type="ARBA" id="ARBA00010088"/>
    </source>
</evidence>
<dbReference type="InterPro" id="IPR029058">
    <property type="entry name" value="AB_hydrolase_fold"/>
</dbReference>
<name>A0A9N9XTL1_9HYPO</name>
<evidence type="ECO:0000256" key="2">
    <source>
        <dbReference type="ARBA" id="ARBA00022797"/>
    </source>
</evidence>
<keyword evidence="7" id="KW-1185">Reference proteome</keyword>
<dbReference type="Pfam" id="PF06441">
    <property type="entry name" value="EHN"/>
    <property type="match status" value="1"/>
</dbReference>
<evidence type="ECO:0000313" key="7">
    <source>
        <dbReference type="Proteomes" id="UP000754883"/>
    </source>
</evidence>
<dbReference type="SUPFAM" id="SSF51735">
    <property type="entry name" value="NAD(P)-binding Rossmann-fold domains"/>
    <property type="match status" value="1"/>
</dbReference>
<dbReference type="PRINTS" id="PR00412">
    <property type="entry name" value="EPOXHYDRLASE"/>
</dbReference>
<comment type="similarity">
    <text evidence="1">Belongs to the peptidase S33 family.</text>
</comment>
<comment type="caution">
    <text evidence="6">The sequence shown here is derived from an EMBL/GenBank/DDBJ whole genome shotgun (WGS) entry which is preliminary data.</text>
</comment>
<dbReference type="SUPFAM" id="SSF53474">
    <property type="entry name" value="alpha/beta-Hydrolases"/>
    <property type="match status" value="1"/>
</dbReference>
<proteinExistence type="inferred from homology"/>
<dbReference type="Proteomes" id="UP000754883">
    <property type="component" value="Unassembled WGS sequence"/>
</dbReference>
<keyword evidence="2" id="KW-0058">Aromatic hydrocarbons catabolism</keyword>
<dbReference type="Gene3D" id="3.40.50.720">
    <property type="entry name" value="NAD(P)-binding Rossmann-like Domain"/>
    <property type="match status" value="1"/>
</dbReference>
<keyword evidence="3" id="KW-0378">Hydrolase</keyword>
<protein>
    <recommendedName>
        <fullName evidence="5">Epoxide hydrolase N-terminal domain-containing protein</fullName>
    </recommendedName>
</protein>
<dbReference type="Gene3D" id="3.40.50.1820">
    <property type="entry name" value="alpha/beta hydrolase"/>
    <property type="match status" value="1"/>
</dbReference>
<dbReference type="GO" id="GO:0097176">
    <property type="term" value="P:epoxide metabolic process"/>
    <property type="evidence" value="ECO:0007669"/>
    <property type="project" value="TreeGrafter"/>
</dbReference>
<dbReference type="PANTHER" id="PTHR21661:SF35">
    <property type="entry name" value="EPOXIDE HYDROLASE"/>
    <property type="match status" value="1"/>
</dbReference>